<evidence type="ECO:0000256" key="2">
    <source>
        <dbReference type="PROSITE-ProRule" id="PRU01091"/>
    </source>
</evidence>
<dbReference type="InterPro" id="IPR001867">
    <property type="entry name" value="OmpR/PhoB-type_DNA-bd"/>
</dbReference>
<dbReference type="AlphaFoldDB" id="A0AAQ1MAN8"/>
<dbReference type="GO" id="GO:0006355">
    <property type="term" value="P:regulation of DNA-templated transcription"/>
    <property type="evidence" value="ECO:0007669"/>
    <property type="project" value="InterPro"/>
</dbReference>
<feature type="DNA-binding region" description="OmpR/PhoB-type" evidence="2">
    <location>
        <begin position="63"/>
        <end position="163"/>
    </location>
</feature>
<keyword evidence="1 2" id="KW-0238">DNA-binding</keyword>
<evidence type="ECO:0000313" key="5">
    <source>
        <dbReference type="Proteomes" id="UP000184089"/>
    </source>
</evidence>
<dbReference type="GO" id="GO:0003677">
    <property type="term" value="F:DNA binding"/>
    <property type="evidence" value="ECO:0007669"/>
    <property type="project" value="UniProtKB-UniRule"/>
</dbReference>
<evidence type="ECO:0000256" key="1">
    <source>
        <dbReference type="ARBA" id="ARBA00023125"/>
    </source>
</evidence>
<dbReference type="CDD" id="cd00383">
    <property type="entry name" value="trans_reg_C"/>
    <property type="match status" value="1"/>
</dbReference>
<dbReference type="GO" id="GO:0000160">
    <property type="term" value="P:phosphorelay signal transduction system"/>
    <property type="evidence" value="ECO:0007669"/>
    <property type="project" value="InterPro"/>
</dbReference>
<proteinExistence type="predicted"/>
<comment type="caution">
    <text evidence="4">The sequence shown here is derived from an EMBL/GenBank/DDBJ whole genome shotgun (WGS) entry which is preliminary data.</text>
</comment>
<dbReference type="InterPro" id="IPR016032">
    <property type="entry name" value="Sig_transdc_resp-reg_C-effctor"/>
</dbReference>
<dbReference type="Pfam" id="PF00486">
    <property type="entry name" value="Trans_reg_C"/>
    <property type="match status" value="1"/>
</dbReference>
<dbReference type="InterPro" id="IPR036388">
    <property type="entry name" value="WH-like_DNA-bd_sf"/>
</dbReference>
<sequence length="164" mass="19293">MLDLEDSGRQIGKKLLSLLSPNQKKELAQFVRDYEAGDIPADLPYTTHFRGQYFTPLQVDQPLTEIREGDLYFCLEQRLVMVQGNVIPLTVKEFEIFSLLILNPKRVFTYEMLMDLVWKEDYTYYSRKAVNNHVSNLRRKLRVSPDLPDYVKSVYGIGYKFEEK</sequence>
<dbReference type="PROSITE" id="PS51755">
    <property type="entry name" value="OMPR_PHOB"/>
    <property type="match status" value="1"/>
</dbReference>
<dbReference type="SUPFAM" id="SSF46894">
    <property type="entry name" value="C-terminal effector domain of the bipartite response regulators"/>
    <property type="match status" value="1"/>
</dbReference>
<reference evidence="5" key="1">
    <citation type="submission" date="2016-11" db="EMBL/GenBank/DDBJ databases">
        <authorList>
            <person name="Jaros S."/>
            <person name="Januszkiewicz K."/>
            <person name="Wedrychowicz H."/>
        </authorList>
    </citation>
    <scope>NUCLEOTIDE SEQUENCE [LARGE SCALE GENOMIC DNA]</scope>
    <source>
        <strain evidence="5">DSM 4029</strain>
    </source>
</reference>
<feature type="domain" description="OmpR/PhoB-type" evidence="3">
    <location>
        <begin position="63"/>
        <end position="163"/>
    </location>
</feature>
<evidence type="ECO:0000259" key="3">
    <source>
        <dbReference type="PROSITE" id="PS51755"/>
    </source>
</evidence>
<protein>
    <submittedName>
        <fullName evidence="4">Transcriptional regulatory protein, C terminal</fullName>
    </submittedName>
</protein>
<dbReference type="SMART" id="SM00862">
    <property type="entry name" value="Trans_reg_C"/>
    <property type="match status" value="1"/>
</dbReference>
<gene>
    <name evidence="4" type="ORF">SAMN05444424_0064</name>
</gene>
<name>A0AAQ1MAN8_9FIRM</name>
<evidence type="ECO:0000313" key="4">
    <source>
        <dbReference type="EMBL" id="SHF61347.1"/>
    </source>
</evidence>
<dbReference type="Proteomes" id="UP000184089">
    <property type="component" value="Unassembled WGS sequence"/>
</dbReference>
<dbReference type="Gene3D" id="1.10.10.10">
    <property type="entry name" value="Winged helix-like DNA-binding domain superfamily/Winged helix DNA-binding domain"/>
    <property type="match status" value="1"/>
</dbReference>
<dbReference type="EMBL" id="FQVY01000001">
    <property type="protein sequence ID" value="SHF61347.1"/>
    <property type="molecule type" value="Genomic_DNA"/>
</dbReference>
<accession>A0AAQ1MAN8</accession>
<organism evidence="4 5">
    <name type="scientific">Bittarella massiliensis</name>
    <name type="common">ex Durand et al. 2017</name>
    <dbReference type="NCBI Taxonomy" id="1720313"/>
    <lineage>
        <taxon>Bacteria</taxon>
        <taxon>Bacillati</taxon>
        <taxon>Bacillota</taxon>
        <taxon>Clostridia</taxon>
        <taxon>Eubacteriales</taxon>
        <taxon>Oscillospiraceae</taxon>
        <taxon>Bittarella (ex Durand et al. 2017)</taxon>
    </lineage>
</organism>